<dbReference type="GO" id="GO:0000702">
    <property type="term" value="F:oxidized base lesion DNA N-glycosylase activity"/>
    <property type="evidence" value="ECO:0007669"/>
    <property type="project" value="UniProtKB-ARBA"/>
</dbReference>
<dbReference type="CDD" id="cd00056">
    <property type="entry name" value="ENDO3c"/>
    <property type="match status" value="1"/>
</dbReference>
<dbReference type="InterPro" id="IPR011257">
    <property type="entry name" value="DNA_glycosylase"/>
</dbReference>
<dbReference type="OrthoDB" id="5607at2759"/>
<keyword evidence="4" id="KW-1185">Reference proteome</keyword>
<dbReference type="Pfam" id="PF00730">
    <property type="entry name" value="HhH-GPD"/>
    <property type="match status" value="1"/>
</dbReference>
<comment type="caution">
    <text evidence="3">The sequence shown here is derived from an EMBL/GenBank/DDBJ whole genome shotgun (WGS) entry which is preliminary data.</text>
</comment>
<feature type="compositionally biased region" description="Basic residues" evidence="1">
    <location>
        <begin position="38"/>
        <end position="48"/>
    </location>
</feature>
<evidence type="ECO:0000313" key="3">
    <source>
        <dbReference type="EMBL" id="KAG0651452.1"/>
    </source>
</evidence>
<dbReference type="SUPFAM" id="SSF48150">
    <property type="entry name" value="DNA-glycosylase"/>
    <property type="match status" value="1"/>
</dbReference>
<dbReference type="SMART" id="SM00478">
    <property type="entry name" value="ENDO3c"/>
    <property type="match status" value="1"/>
</dbReference>
<dbReference type="EMBL" id="VNKQ01000004">
    <property type="protein sequence ID" value="KAG0651452.1"/>
    <property type="molecule type" value="Genomic_DNA"/>
</dbReference>
<sequence length="474" mass="52283">MSTRSAAKRELERTRLSIPSTGPFTSIDNKPAEPNASRAKKQASTKTKKIFEPIKGDWDVLPHGLGGAMNLEDDGFEDVKSAKKNLAMRNKKVVDTSQMVKHDESEDVEPARKKRVVSKTKAVDTSKQVVDKANELATITAKAVKERKPKAHKYGLTPGKSPFPDHVMPTPDACEEVNQILSDLHGEVRQPAVIPPPSLAVAGCGEVPDALDAIVRTYLSSNTSANNSNLALQGLIKAFGLRTSGRGEGSINWEAVLAADVKDVETAIRSGGMAPKKSKSIKKLLELVQEDNRVRRDALVKERETGKEADITGAKHETKEAKDREIMKTNENMLSMDHIFEMTTDDAMEELIKLPGIAVKTASCVILFCMKRPSFAVDTHVLRHCKMLGWVPASATANKTFSHCEVRVPDHLKYSLHQLFLKHGRTCGRCTMTGSWEEYNNTICPIEHLVDRSIVVPKKRKQSTVKTSDSESEE</sequence>
<dbReference type="Gene3D" id="1.10.1670.10">
    <property type="entry name" value="Helix-hairpin-Helix base-excision DNA repair enzymes (C-terminal)"/>
    <property type="match status" value="1"/>
</dbReference>
<evidence type="ECO:0000313" key="4">
    <source>
        <dbReference type="Proteomes" id="UP000785200"/>
    </source>
</evidence>
<gene>
    <name evidence="3" type="ORF">D0Z07_1699</name>
</gene>
<dbReference type="PANTHER" id="PTHR47203:SF1">
    <property type="entry name" value="HYPOTHETICAL BASE EXCISION DNA REPAIR PROTEIN (EUROFUNG)"/>
    <property type="match status" value="1"/>
</dbReference>
<accession>A0A9P6VNT8</accession>
<name>A0A9P6VNT8_9HELO</name>
<evidence type="ECO:0000259" key="2">
    <source>
        <dbReference type="SMART" id="SM00478"/>
    </source>
</evidence>
<reference evidence="3" key="1">
    <citation type="submission" date="2019-07" db="EMBL/GenBank/DDBJ databases">
        <title>Hyphodiscus hymeniophilus genome sequencing and assembly.</title>
        <authorList>
            <person name="Kramer G."/>
            <person name="Nodwell J."/>
        </authorList>
    </citation>
    <scope>NUCLEOTIDE SEQUENCE</scope>
    <source>
        <strain evidence="3">ATCC 34498</strain>
    </source>
</reference>
<dbReference type="PANTHER" id="PTHR47203">
    <property type="match status" value="1"/>
</dbReference>
<feature type="compositionally biased region" description="Polar residues" evidence="1">
    <location>
        <begin position="17"/>
        <end position="28"/>
    </location>
</feature>
<dbReference type="InterPro" id="IPR023170">
    <property type="entry name" value="HhH_base_excis_C"/>
</dbReference>
<dbReference type="Gene3D" id="1.10.340.30">
    <property type="entry name" value="Hypothetical protein, domain 2"/>
    <property type="match status" value="1"/>
</dbReference>
<organism evidence="3 4">
    <name type="scientific">Hyphodiscus hymeniophilus</name>
    <dbReference type="NCBI Taxonomy" id="353542"/>
    <lineage>
        <taxon>Eukaryota</taxon>
        <taxon>Fungi</taxon>
        <taxon>Dikarya</taxon>
        <taxon>Ascomycota</taxon>
        <taxon>Pezizomycotina</taxon>
        <taxon>Leotiomycetes</taxon>
        <taxon>Helotiales</taxon>
        <taxon>Hyphodiscaceae</taxon>
        <taxon>Hyphodiscus</taxon>
    </lineage>
</organism>
<feature type="domain" description="HhH-GPD" evidence="2">
    <location>
        <begin position="219"/>
        <end position="426"/>
    </location>
</feature>
<evidence type="ECO:0000256" key="1">
    <source>
        <dbReference type="SAM" id="MobiDB-lite"/>
    </source>
</evidence>
<proteinExistence type="predicted"/>
<dbReference type="AlphaFoldDB" id="A0A9P6VNT8"/>
<dbReference type="Proteomes" id="UP000785200">
    <property type="component" value="Unassembled WGS sequence"/>
</dbReference>
<feature type="region of interest" description="Disordered" evidence="1">
    <location>
        <begin position="1"/>
        <end position="49"/>
    </location>
</feature>
<dbReference type="InterPro" id="IPR003265">
    <property type="entry name" value="HhH-GPD_domain"/>
</dbReference>
<feature type="region of interest" description="Disordered" evidence="1">
    <location>
        <begin position="90"/>
        <end position="110"/>
    </location>
</feature>
<protein>
    <submittedName>
        <fullName evidence="3">DNA glycosylase</fullName>
    </submittedName>
</protein>
<dbReference type="GO" id="GO:0006285">
    <property type="term" value="P:base-excision repair, AP site formation"/>
    <property type="evidence" value="ECO:0007669"/>
    <property type="project" value="UniProtKB-ARBA"/>
</dbReference>